<keyword evidence="2" id="KW-0238">DNA-binding</keyword>
<dbReference type="Gene3D" id="1.10.10.60">
    <property type="entry name" value="Homeodomain-like"/>
    <property type="match status" value="2"/>
</dbReference>
<dbReference type="GO" id="GO:0003700">
    <property type="term" value="F:DNA-binding transcription factor activity"/>
    <property type="evidence" value="ECO:0007669"/>
    <property type="project" value="InterPro"/>
</dbReference>
<dbReference type="HOGENOM" id="CLU_000445_81_14_9"/>
<organism evidence="5 6">
    <name type="scientific">Hungatella hathewayi WAL-18680</name>
    <dbReference type="NCBI Taxonomy" id="742737"/>
    <lineage>
        <taxon>Bacteria</taxon>
        <taxon>Bacillati</taxon>
        <taxon>Bacillota</taxon>
        <taxon>Clostridia</taxon>
        <taxon>Lachnospirales</taxon>
        <taxon>Lachnospiraceae</taxon>
        <taxon>Hungatella</taxon>
    </lineage>
</organism>
<sequence length="114" mass="13142">MCRMTPRNKNSLIKKAVLLIQQNYSEDIGLEWLAGKLWVNSSYLSRLFSQEIGQSLTAYINQYRIEQAKRMISGSNMKLYEVAEKTGFSSSIVFSSVFKKITGETPTEYKKRML</sequence>
<accession>G5IK64</accession>
<dbReference type="PATRIC" id="fig|742737.3.peg.3876"/>
<comment type="caution">
    <text evidence="5">The sequence shown here is derived from an EMBL/GenBank/DDBJ whole genome shotgun (WGS) entry which is preliminary data.</text>
</comment>
<dbReference type="PROSITE" id="PS00041">
    <property type="entry name" value="HTH_ARAC_FAMILY_1"/>
    <property type="match status" value="1"/>
</dbReference>
<dbReference type="SMART" id="SM00342">
    <property type="entry name" value="HTH_ARAC"/>
    <property type="match status" value="1"/>
</dbReference>
<dbReference type="Proteomes" id="UP000005384">
    <property type="component" value="Unassembled WGS sequence"/>
</dbReference>
<proteinExistence type="predicted"/>
<dbReference type="GO" id="GO:0043565">
    <property type="term" value="F:sequence-specific DNA binding"/>
    <property type="evidence" value="ECO:0007669"/>
    <property type="project" value="InterPro"/>
</dbReference>
<evidence type="ECO:0000256" key="3">
    <source>
        <dbReference type="ARBA" id="ARBA00023163"/>
    </source>
</evidence>
<reference evidence="5 6" key="1">
    <citation type="submission" date="2011-08" db="EMBL/GenBank/DDBJ databases">
        <title>The Genome Sequence of Clostridium hathewayi WAL-18680.</title>
        <authorList>
            <consortium name="The Broad Institute Genome Sequencing Platform"/>
            <person name="Earl A."/>
            <person name="Ward D."/>
            <person name="Feldgarden M."/>
            <person name="Gevers D."/>
            <person name="Finegold S.M."/>
            <person name="Summanen P.H."/>
            <person name="Molitoris D.R."/>
            <person name="Song M."/>
            <person name="Daigneault M."/>
            <person name="Allen-Vercoe E."/>
            <person name="Young S.K."/>
            <person name="Zeng Q."/>
            <person name="Gargeya S."/>
            <person name="Fitzgerald M."/>
            <person name="Haas B."/>
            <person name="Abouelleil A."/>
            <person name="Alvarado L."/>
            <person name="Arachchi H.M."/>
            <person name="Berlin A."/>
            <person name="Brown A."/>
            <person name="Chapman S.B."/>
            <person name="Chen Z."/>
            <person name="Dunbar C."/>
            <person name="Freedman E."/>
            <person name="Gearin G."/>
            <person name="Gellesch M."/>
            <person name="Goldberg J."/>
            <person name="Griggs A."/>
            <person name="Gujja S."/>
            <person name="Heiman D."/>
            <person name="Howarth C."/>
            <person name="Larson L."/>
            <person name="Lui A."/>
            <person name="MacDonald P.J.P."/>
            <person name="Montmayeur A."/>
            <person name="Murphy C."/>
            <person name="Neiman D."/>
            <person name="Pearson M."/>
            <person name="Priest M."/>
            <person name="Roberts A."/>
            <person name="Saif S."/>
            <person name="Shea T."/>
            <person name="Shenoy N."/>
            <person name="Sisk P."/>
            <person name="Stolte C."/>
            <person name="Sykes S."/>
            <person name="Wortman J."/>
            <person name="Nusbaum C."/>
            <person name="Birren B."/>
        </authorList>
    </citation>
    <scope>NUCLEOTIDE SEQUENCE [LARGE SCALE GENOMIC DNA]</scope>
    <source>
        <strain evidence="5 6">WAL-18680</strain>
    </source>
</reference>
<feature type="domain" description="HTH araC/xylS-type" evidence="4">
    <location>
        <begin position="14"/>
        <end position="112"/>
    </location>
</feature>
<dbReference type="InterPro" id="IPR009057">
    <property type="entry name" value="Homeodomain-like_sf"/>
</dbReference>
<dbReference type="SUPFAM" id="SSF46689">
    <property type="entry name" value="Homeodomain-like"/>
    <property type="match status" value="2"/>
</dbReference>
<keyword evidence="6" id="KW-1185">Reference proteome</keyword>
<dbReference type="InterPro" id="IPR018062">
    <property type="entry name" value="HTH_AraC-typ_CS"/>
</dbReference>
<keyword evidence="3" id="KW-0804">Transcription</keyword>
<evidence type="ECO:0000313" key="6">
    <source>
        <dbReference type="Proteomes" id="UP000005384"/>
    </source>
</evidence>
<evidence type="ECO:0000256" key="2">
    <source>
        <dbReference type="ARBA" id="ARBA00023125"/>
    </source>
</evidence>
<dbReference type="PROSITE" id="PS01124">
    <property type="entry name" value="HTH_ARAC_FAMILY_2"/>
    <property type="match status" value="1"/>
</dbReference>
<evidence type="ECO:0000313" key="5">
    <source>
        <dbReference type="EMBL" id="EHI58128.1"/>
    </source>
</evidence>
<dbReference type="Pfam" id="PF12833">
    <property type="entry name" value="HTH_18"/>
    <property type="match status" value="1"/>
</dbReference>
<evidence type="ECO:0000259" key="4">
    <source>
        <dbReference type="PROSITE" id="PS01124"/>
    </source>
</evidence>
<dbReference type="AlphaFoldDB" id="G5IK64"/>
<dbReference type="InterPro" id="IPR018060">
    <property type="entry name" value="HTH_AraC"/>
</dbReference>
<dbReference type="PRINTS" id="PR00032">
    <property type="entry name" value="HTHARAC"/>
</dbReference>
<protein>
    <recommendedName>
        <fullName evidence="4">HTH araC/xylS-type domain-containing protein</fullName>
    </recommendedName>
</protein>
<dbReference type="PANTHER" id="PTHR43280:SF2">
    <property type="entry name" value="HTH-TYPE TRANSCRIPTIONAL REGULATOR EXSA"/>
    <property type="match status" value="1"/>
</dbReference>
<dbReference type="PANTHER" id="PTHR43280">
    <property type="entry name" value="ARAC-FAMILY TRANSCRIPTIONAL REGULATOR"/>
    <property type="match status" value="1"/>
</dbReference>
<dbReference type="InterPro" id="IPR020449">
    <property type="entry name" value="Tscrpt_reg_AraC-type_HTH"/>
</dbReference>
<evidence type="ECO:0000256" key="1">
    <source>
        <dbReference type="ARBA" id="ARBA00023015"/>
    </source>
</evidence>
<keyword evidence="1" id="KW-0805">Transcription regulation</keyword>
<dbReference type="EMBL" id="ADLN01000107">
    <property type="protein sequence ID" value="EHI58128.1"/>
    <property type="molecule type" value="Genomic_DNA"/>
</dbReference>
<gene>
    <name evidence="5" type="ORF">HMPREF9473_03892</name>
</gene>
<name>G5IK64_9FIRM</name>